<protein>
    <submittedName>
        <fullName evidence="4">Bifunctional response regulator/alkaline phosphatase family protein</fullName>
    </submittedName>
</protein>
<dbReference type="EMBL" id="JASCRZ010000006">
    <property type="protein sequence ID" value="MDI5895914.1"/>
    <property type="molecule type" value="Genomic_DNA"/>
</dbReference>
<organism evidence="4 5">
    <name type="scientific">Flavobacterium algoritolerans</name>
    <dbReference type="NCBI Taxonomy" id="3041254"/>
    <lineage>
        <taxon>Bacteria</taxon>
        <taxon>Pseudomonadati</taxon>
        <taxon>Bacteroidota</taxon>
        <taxon>Flavobacteriia</taxon>
        <taxon>Flavobacteriales</taxon>
        <taxon>Flavobacteriaceae</taxon>
        <taxon>Flavobacterium</taxon>
    </lineage>
</organism>
<dbReference type="SUPFAM" id="SSF53649">
    <property type="entry name" value="Alkaline phosphatase-like"/>
    <property type="match status" value="1"/>
</dbReference>
<evidence type="ECO:0000313" key="5">
    <source>
        <dbReference type="Proteomes" id="UP001243403"/>
    </source>
</evidence>
<dbReference type="CDD" id="cd00156">
    <property type="entry name" value="REC"/>
    <property type="match status" value="1"/>
</dbReference>
<proteinExistence type="predicted"/>
<accession>A0ABT6VCK4</accession>
<dbReference type="SMART" id="SM00448">
    <property type="entry name" value="REC"/>
    <property type="match status" value="1"/>
</dbReference>
<dbReference type="SUPFAM" id="SSF52172">
    <property type="entry name" value="CheY-like"/>
    <property type="match status" value="1"/>
</dbReference>
<dbReference type="InterPro" id="IPR017850">
    <property type="entry name" value="Alkaline_phosphatase_core_sf"/>
</dbReference>
<evidence type="ECO:0000256" key="1">
    <source>
        <dbReference type="ARBA" id="ARBA00022553"/>
    </source>
</evidence>
<dbReference type="InterPro" id="IPR001789">
    <property type="entry name" value="Sig_transdc_resp-reg_receiver"/>
</dbReference>
<dbReference type="Proteomes" id="UP001243403">
    <property type="component" value="Unassembled WGS sequence"/>
</dbReference>
<feature type="modified residue" description="4-aspartylphosphate" evidence="2">
    <location>
        <position position="54"/>
    </location>
</feature>
<dbReference type="PANTHER" id="PTHR44591">
    <property type="entry name" value="STRESS RESPONSE REGULATOR PROTEIN 1"/>
    <property type="match status" value="1"/>
</dbReference>
<evidence type="ECO:0000313" key="4">
    <source>
        <dbReference type="EMBL" id="MDI5895914.1"/>
    </source>
</evidence>
<name>A0ABT6VCK4_9FLAO</name>
<dbReference type="Gene3D" id="3.40.720.10">
    <property type="entry name" value="Alkaline Phosphatase, subunit A"/>
    <property type="match status" value="1"/>
</dbReference>
<gene>
    <name evidence="4" type="ORF">QLS65_13520</name>
</gene>
<dbReference type="PANTHER" id="PTHR44591:SF3">
    <property type="entry name" value="RESPONSE REGULATORY DOMAIN-CONTAINING PROTEIN"/>
    <property type="match status" value="1"/>
</dbReference>
<dbReference type="PROSITE" id="PS50110">
    <property type="entry name" value="RESPONSE_REGULATORY"/>
    <property type="match status" value="1"/>
</dbReference>
<evidence type="ECO:0000259" key="3">
    <source>
        <dbReference type="PROSITE" id="PS50110"/>
    </source>
</evidence>
<dbReference type="Pfam" id="PF00072">
    <property type="entry name" value="Response_reg"/>
    <property type="match status" value="1"/>
</dbReference>
<keyword evidence="1 2" id="KW-0597">Phosphoprotein</keyword>
<dbReference type="InterPro" id="IPR011006">
    <property type="entry name" value="CheY-like_superfamily"/>
</dbReference>
<dbReference type="RefSeq" id="WP_282718374.1">
    <property type="nucleotide sequence ID" value="NZ_JASCRZ010000006.1"/>
</dbReference>
<sequence length="526" mass="60928">MDKIKILWVDDEIDLLKPHILFLEKKNYEVTTCNNGLDAIAIFEENNFDIVFLDENMPGMSGLETLSEMKEKKSSVPMIMITKSEEEYIMEEAIGSKIADYLIKPVNPNQILLSLKKNLDHSRLISQKTTLDYQKEFRKITMEMAMVNSYEDWIELYKKLIFWELELENIDDQGMVEILESQKTEANSQFGKFIERNYEDWFASPVRQGSSAPKADKPVQSHTLFKELVLPELKKKDKPILFVVIDNLRYDQWKAFESVVGNYYKLEKEVPYYSILPTATQYARNAIFSGLTPLEMEKQFPQYWKNDPEEGGKNLFEAEFLTAQLKRLGLNIKEDYFKITSLAGGKKLAESFKALKDNDLVTIVYNFVDMLSHAKTEMDVVKELASDDKAYRSLTLSWFKNSPLLEIIQQAQKMGFKLILTTDHGTINVKNPSKVVGDKNTSLNLRYKTGRSLTYEHKDVYAVKEPKNVGLPTINMSSSYIFAKNDLFLAYVNNYNHYVSYYKNTYQHGGISLEEMIIPFLVFNPK</sequence>
<dbReference type="InterPro" id="IPR050595">
    <property type="entry name" value="Bact_response_regulator"/>
</dbReference>
<dbReference type="Gene3D" id="3.40.50.2300">
    <property type="match status" value="1"/>
</dbReference>
<feature type="domain" description="Response regulatory" evidence="3">
    <location>
        <begin position="5"/>
        <end position="119"/>
    </location>
</feature>
<dbReference type="Pfam" id="PF08665">
    <property type="entry name" value="PglZ"/>
    <property type="match status" value="1"/>
</dbReference>
<keyword evidence="5" id="KW-1185">Reference proteome</keyword>
<reference evidence="4 5" key="1">
    <citation type="submission" date="2023-04" db="EMBL/GenBank/DDBJ databases">
        <title>Two novel species of Flavobacterium.</title>
        <authorList>
            <person name="Liu Q."/>
            <person name="Xin Y.-H."/>
        </authorList>
    </citation>
    <scope>NUCLEOTIDE SEQUENCE [LARGE SCALE GENOMIC DNA]</scope>
    <source>
        <strain evidence="4 5">LB1P51</strain>
    </source>
</reference>
<comment type="caution">
    <text evidence="4">The sequence shown here is derived from an EMBL/GenBank/DDBJ whole genome shotgun (WGS) entry which is preliminary data.</text>
</comment>
<evidence type="ECO:0000256" key="2">
    <source>
        <dbReference type="PROSITE-ProRule" id="PRU00169"/>
    </source>
</evidence>